<protein>
    <submittedName>
        <fullName evidence="2">Cupin-like domain-containing protein</fullName>
    </submittedName>
</protein>
<dbReference type="SMART" id="SM00558">
    <property type="entry name" value="JmjC"/>
    <property type="match status" value="1"/>
</dbReference>
<dbReference type="EMBL" id="CP060822">
    <property type="protein sequence ID" value="QNP28830.1"/>
    <property type="molecule type" value="Genomic_DNA"/>
</dbReference>
<accession>A0A7H0EYG4</accession>
<dbReference type="Pfam" id="PF13621">
    <property type="entry name" value="Cupin_8"/>
    <property type="match status" value="1"/>
</dbReference>
<dbReference type="RefSeq" id="WP_187705583.1">
    <property type="nucleotide sequence ID" value="NZ_CP060822.1"/>
</dbReference>
<sequence>MIQTISRVDLSSLTPDIFRDQYRKEVKPVVITGLLDEDGEWNLPFLAEKLGDHEFNFRDYGKQRNDSQNKQAIGVGSGTITRRMRFSDYEQMLRSGEAREQDIYMAKCSLKDTPLGNPKFSTKMREQLGLTEEMSDLSMYTGPLGHTTTLHYDPFDNILMQLSGVKKIILFPPSQLYNLYPNPVIGHLLHGRKLGCWYSQVNLAAPDFKRFPKLQEALQHQYEVILRPGDSIYMPAGWWHEITIIGDRMASSVRQLWKTCPRMRGFLSLSKWRVTLGFLLESPHTGRLNLFLKD</sequence>
<organism evidence="2 3">
    <name type="scientific">Cylindrospermopsis curvispora GIHE-G1</name>
    <dbReference type="NCBI Taxonomy" id="2666332"/>
    <lineage>
        <taxon>Bacteria</taxon>
        <taxon>Bacillati</taxon>
        <taxon>Cyanobacteriota</taxon>
        <taxon>Cyanophyceae</taxon>
        <taxon>Nostocales</taxon>
        <taxon>Aphanizomenonaceae</taxon>
        <taxon>Cylindrospermopsis</taxon>
    </lineage>
</organism>
<dbReference type="InterPro" id="IPR003347">
    <property type="entry name" value="JmjC_dom"/>
</dbReference>
<dbReference type="Proteomes" id="UP000516013">
    <property type="component" value="Chromosome"/>
</dbReference>
<evidence type="ECO:0000313" key="3">
    <source>
        <dbReference type="Proteomes" id="UP000516013"/>
    </source>
</evidence>
<dbReference type="CDD" id="cd02208">
    <property type="entry name" value="cupin_RmlC-like"/>
    <property type="match status" value="1"/>
</dbReference>
<gene>
    <name evidence="2" type="ORF">IAR63_13185</name>
</gene>
<name>A0A7H0EYG4_9CYAN</name>
<dbReference type="PROSITE" id="PS51184">
    <property type="entry name" value="JMJC"/>
    <property type="match status" value="1"/>
</dbReference>
<proteinExistence type="predicted"/>
<dbReference type="SUPFAM" id="SSF51197">
    <property type="entry name" value="Clavaminate synthase-like"/>
    <property type="match status" value="1"/>
</dbReference>
<keyword evidence="3" id="KW-1185">Reference proteome</keyword>
<dbReference type="AlphaFoldDB" id="A0A7H0EYG4"/>
<reference evidence="2 3" key="1">
    <citation type="submission" date="2020-08" db="EMBL/GenBank/DDBJ databases">
        <title>Complete genome sequence of Raphidiopsis curvispora isolated from drinking water reservoir in South Korea.</title>
        <authorList>
            <person name="Jeong J."/>
        </authorList>
    </citation>
    <scope>NUCLEOTIDE SEQUENCE [LARGE SCALE GENOMIC DNA]</scope>
    <source>
        <strain evidence="2 3">GIHE-G1</strain>
    </source>
</reference>
<dbReference type="KEGG" id="ccur:IAR63_13185"/>
<dbReference type="PANTHER" id="PTHR12461:SF105">
    <property type="entry name" value="HYPOXIA-INDUCIBLE FACTOR 1-ALPHA INHIBITOR"/>
    <property type="match status" value="1"/>
</dbReference>
<dbReference type="InterPro" id="IPR014710">
    <property type="entry name" value="RmlC-like_jellyroll"/>
</dbReference>
<evidence type="ECO:0000259" key="1">
    <source>
        <dbReference type="PROSITE" id="PS51184"/>
    </source>
</evidence>
<dbReference type="Gene3D" id="2.60.120.10">
    <property type="entry name" value="Jelly Rolls"/>
    <property type="match status" value="1"/>
</dbReference>
<feature type="domain" description="JmjC" evidence="1">
    <location>
        <begin position="119"/>
        <end position="290"/>
    </location>
</feature>
<dbReference type="InterPro" id="IPR041667">
    <property type="entry name" value="Cupin_8"/>
</dbReference>
<dbReference type="PANTHER" id="PTHR12461">
    <property type="entry name" value="HYPOXIA-INDUCIBLE FACTOR 1 ALPHA INHIBITOR-RELATED"/>
    <property type="match status" value="1"/>
</dbReference>
<evidence type="ECO:0000313" key="2">
    <source>
        <dbReference type="EMBL" id="QNP28830.1"/>
    </source>
</evidence>